<evidence type="ECO:0000313" key="1">
    <source>
        <dbReference type="EMBL" id="KAK7458020.1"/>
    </source>
</evidence>
<reference evidence="1 2" key="1">
    <citation type="submission" date="2024-01" db="EMBL/GenBank/DDBJ databases">
        <title>A draft genome for the cacao thread blight pathogen Marasmiellus scandens.</title>
        <authorList>
            <person name="Baruah I.K."/>
            <person name="Leung J."/>
            <person name="Bukari Y."/>
            <person name="Amoako-Attah I."/>
            <person name="Meinhardt L.W."/>
            <person name="Bailey B.A."/>
            <person name="Cohen S.P."/>
        </authorList>
    </citation>
    <scope>NUCLEOTIDE SEQUENCE [LARGE SCALE GENOMIC DNA]</scope>
    <source>
        <strain evidence="1 2">GH-19</strain>
    </source>
</reference>
<dbReference type="EMBL" id="JBANRG010000018">
    <property type="protein sequence ID" value="KAK7458020.1"/>
    <property type="molecule type" value="Genomic_DNA"/>
</dbReference>
<accession>A0ABR1JCJ5</accession>
<evidence type="ECO:0008006" key="3">
    <source>
        <dbReference type="Google" id="ProtNLM"/>
    </source>
</evidence>
<dbReference type="Proteomes" id="UP001498398">
    <property type="component" value="Unassembled WGS sequence"/>
</dbReference>
<dbReference type="Gene3D" id="3.40.50.1820">
    <property type="entry name" value="alpha/beta hydrolase"/>
    <property type="match status" value="1"/>
</dbReference>
<dbReference type="SUPFAM" id="SSF53474">
    <property type="entry name" value="alpha/beta-Hydrolases"/>
    <property type="match status" value="1"/>
</dbReference>
<name>A0ABR1JCJ5_9AGAR</name>
<organism evidence="1 2">
    <name type="scientific">Marasmiellus scandens</name>
    <dbReference type="NCBI Taxonomy" id="2682957"/>
    <lineage>
        <taxon>Eukaryota</taxon>
        <taxon>Fungi</taxon>
        <taxon>Dikarya</taxon>
        <taxon>Basidiomycota</taxon>
        <taxon>Agaricomycotina</taxon>
        <taxon>Agaricomycetes</taxon>
        <taxon>Agaricomycetidae</taxon>
        <taxon>Agaricales</taxon>
        <taxon>Marasmiineae</taxon>
        <taxon>Omphalotaceae</taxon>
        <taxon>Marasmiellus</taxon>
    </lineage>
</organism>
<comment type="caution">
    <text evidence="1">The sequence shown here is derived from an EMBL/GenBank/DDBJ whole genome shotgun (WGS) entry which is preliminary data.</text>
</comment>
<sequence>MYTPTTYALNNNISLYFTDSGPPPSSTDYTTLVILHGTAFSGGKFLKFPIFIYYSEIDDLVNGRKVFLDNLGILLADFLRTFIEKEKIPEVDFQSKSGGLVILGWSAGNITGMSMFTDPSLLDEKVYRLLERYLREMVIYDPAYSVFGYPPPQVPGLYNPFFDPDFKGTPEEKFRNFAYWVASYYDHDSSRGPAGYDFRKLTDDNSLANWSEEDFNKYFCVDAAIRSEQTRGPAIQKTLRDCKDRVLFDADIAAKLFPNMRVSYLSASRSVWFNFFAANETERIFRDQIKTGQKENVGRWINFTVLEGANHFLHQEDPERFMEIVKETLLLPALEDTRVVYV</sequence>
<protein>
    <recommendedName>
        <fullName evidence="3">AB hydrolase-1 domain-containing protein</fullName>
    </recommendedName>
</protein>
<evidence type="ECO:0000313" key="2">
    <source>
        <dbReference type="Proteomes" id="UP001498398"/>
    </source>
</evidence>
<proteinExistence type="predicted"/>
<dbReference type="InterPro" id="IPR029058">
    <property type="entry name" value="AB_hydrolase_fold"/>
</dbReference>
<keyword evidence="2" id="KW-1185">Reference proteome</keyword>
<gene>
    <name evidence="1" type="ORF">VKT23_009928</name>
</gene>